<dbReference type="EMBL" id="VUNB01000005">
    <property type="protein sequence ID" value="MST69422.1"/>
    <property type="molecule type" value="Genomic_DNA"/>
</dbReference>
<evidence type="ECO:0000259" key="1">
    <source>
        <dbReference type="Pfam" id="PF00899"/>
    </source>
</evidence>
<dbReference type="GO" id="GO:0061504">
    <property type="term" value="P:cyclic threonylcarbamoyladenosine biosynthetic process"/>
    <property type="evidence" value="ECO:0007669"/>
    <property type="project" value="TreeGrafter"/>
</dbReference>
<dbReference type="Gene3D" id="3.40.50.720">
    <property type="entry name" value="NAD(P)-binding Rossmann-like Domain"/>
    <property type="match status" value="1"/>
</dbReference>
<dbReference type="GO" id="GO:0061503">
    <property type="term" value="F:tRNA threonylcarbamoyladenosine dehydratase"/>
    <property type="evidence" value="ECO:0007669"/>
    <property type="project" value="TreeGrafter"/>
</dbReference>
<dbReference type="InterPro" id="IPR045886">
    <property type="entry name" value="ThiF/MoeB/HesA"/>
</dbReference>
<dbReference type="SUPFAM" id="SSF69572">
    <property type="entry name" value="Activating enzymes of the ubiquitin-like proteins"/>
    <property type="match status" value="1"/>
</dbReference>
<dbReference type="GO" id="GO:0008641">
    <property type="term" value="F:ubiquitin-like modifier activating enzyme activity"/>
    <property type="evidence" value="ECO:0007669"/>
    <property type="project" value="InterPro"/>
</dbReference>
<reference evidence="2" key="1">
    <citation type="submission" date="2019-09" db="EMBL/GenBank/DDBJ databases">
        <title>In-depth cultivation of the pig gut microbiome towards novel bacterial diversity and tailored functional studies.</title>
        <authorList>
            <person name="Wylensek D."/>
            <person name="Hitch T.C.A."/>
            <person name="Clavel T."/>
        </authorList>
    </citation>
    <scope>NUCLEOTIDE SEQUENCE</scope>
    <source>
        <strain evidence="2">RF-744-FAT-WT-3</strain>
    </source>
</reference>
<dbReference type="NCBIfam" id="NF006395">
    <property type="entry name" value="PRK08644.1"/>
    <property type="match status" value="1"/>
</dbReference>
<feature type="domain" description="THIF-type NAD/FAD binding fold" evidence="1">
    <location>
        <begin position="17"/>
        <end position="205"/>
    </location>
</feature>
<dbReference type="AlphaFoldDB" id="A0A6A8M7W4"/>
<dbReference type="InterPro" id="IPR000594">
    <property type="entry name" value="ThiF_NAD_FAD-bd"/>
</dbReference>
<dbReference type="InterPro" id="IPR035985">
    <property type="entry name" value="Ubiquitin-activating_enz"/>
</dbReference>
<protein>
    <submittedName>
        <fullName evidence="2">Sulfur carrier protein ThiS adenylyltransferase ThiF</fullName>
    </submittedName>
</protein>
<keyword evidence="2" id="KW-0548">Nucleotidyltransferase</keyword>
<dbReference type="GO" id="GO:0016779">
    <property type="term" value="F:nucleotidyltransferase activity"/>
    <property type="evidence" value="ECO:0007669"/>
    <property type="project" value="UniProtKB-KW"/>
</dbReference>
<gene>
    <name evidence="2" type="primary">thiF</name>
    <name evidence="2" type="ORF">FYJ66_07470</name>
</gene>
<evidence type="ECO:0000313" key="2">
    <source>
        <dbReference type="EMBL" id="MST69422.1"/>
    </source>
</evidence>
<comment type="caution">
    <text evidence="2">The sequence shown here is derived from an EMBL/GenBank/DDBJ whole genome shotgun (WGS) entry which is preliminary data.</text>
</comment>
<dbReference type="NCBIfam" id="TIGR02354">
    <property type="entry name" value="thiF_fam2"/>
    <property type="match status" value="1"/>
</dbReference>
<sequence length="208" mass="22840">MVTEKELFEALASRHTIEGQKKISRASVAICGLGGLGSNVAIHLARCGVGRLHLLDFDRVDLPNINRQQYRLDQIGTPKAEALRDELRDFAPYINIVTDQVKLTPENIPELLKDDEYIVEAFDKADQKAMLCNVVLEELPEAVLIAGSGMAGYGKSNEIQTRRVSSRFYICGDGETGLEQAGTLFSPRVAICAAHQANLVIQLIMDGE</sequence>
<dbReference type="Pfam" id="PF00899">
    <property type="entry name" value="ThiF"/>
    <property type="match status" value="1"/>
</dbReference>
<keyword evidence="2" id="KW-0808">Transferase</keyword>
<dbReference type="PANTHER" id="PTHR43267:SF3">
    <property type="entry name" value="THIF PROTEIN"/>
    <property type="match status" value="1"/>
</dbReference>
<dbReference type="InterPro" id="IPR012729">
    <property type="entry name" value="ThiF_fam2"/>
</dbReference>
<name>A0A6A8M7W4_9FIRM</name>
<dbReference type="RefSeq" id="WP_338071183.1">
    <property type="nucleotide sequence ID" value="NZ_VUNB01000005.1"/>
</dbReference>
<organism evidence="2">
    <name type="scientific">Baileyella intestinalis</name>
    <dbReference type="NCBI Taxonomy" id="2606709"/>
    <lineage>
        <taxon>Bacteria</taxon>
        <taxon>Bacillati</taxon>
        <taxon>Bacillota</taxon>
        <taxon>Clostridia</taxon>
        <taxon>Peptostreptococcales</taxon>
        <taxon>Anaerovoracaceae</taxon>
        <taxon>Baileyella</taxon>
    </lineage>
</organism>
<proteinExistence type="predicted"/>
<accession>A0A6A8M7W4</accession>
<dbReference type="PANTHER" id="PTHR43267">
    <property type="entry name" value="TRNA THREONYLCARBAMOYLADENOSINE DEHYDRATASE"/>
    <property type="match status" value="1"/>
</dbReference>